<gene>
    <name evidence="1" type="ORF">Ga0061065_1247</name>
</gene>
<dbReference type="RefSeq" id="WP_055464791.1">
    <property type="nucleotide sequence ID" value="NZ_CYHG01000024.1"/>
</dbReference>
<dbReference type="AlphaFoldDB" id="A0A0K6IUV4"/>
<dbReference type="EMBL" id="CYHG01000024">
    <property type="protein sequence ID" value="CUB06859.1"/>
    <property type="molecule type" value="Genomic_DNA"/>
</dbReference>
<evidence type="ECO:0000313" key="2">
    <source>
        <dbReference type="Proteomes" id="UP000182769"/>
    </source>
</evidence>
<name>A0A0K6IUV4_9GAMM</name>
<sequence length="114" mass="13264">MKRSPYQEVSALLRVYNLLTEIDEQHMDGRSMFHFNKTTRQYLENSHKAHNGPVATAPEILTIEQLANVHHTGQHLLAIYAYMISELSAQKLEMDLLERRFIESVLEKYTQCTS</sequence>
<dbReference type="Proteomes" id="UP000182769">
    <property type="component" value="Unassembled WGS sequence"/>
</dbReference>
<keyword evidence="2" id="KW-1185">Reference proteome</keyword>
<proteinExistence type="predicted"/>
<organism evidence="1 2">
    <name type="scientific">Marinomonas fungiae</name>
    <dbReference type="NCBI Taxonomy" id="1137284"/>
    <lineage>
        <taxon>Bacteria</taxon>
        <taxon>Pseudomonadati</taxon>
        <taxon>Pseudomonadota</taxon>
        <taxon>Gammaproteobacteria</taxon>
        <taxon>Oceanospirillales</taxon>
        <taxon>Oceanospirillaceae</taxon>
        <taxon>Marinomonas</taxon>
    </lineage>
</organism>
<evidence type="ECO:0000313" key="1">
    <source>
        <dbReference type="EMBL" id="CUB06859.1"/>
    </source>
</evidence>
<accession>A0A0K6IUV4</accession>
<reference evidence="2" key="1">
    <citation type="submission" date="2015-08" db="EMBL/GenBank/DDBJ databases">
        <authorList>
            <person name="Varghese N."/>
        </authorList>
    </citation>
    <scope>NUCLEOTIDE SEQUENCE [LARGE SCALE GENOMIC DNA]</scope>
    <source>
        <strain evidence="2">JCM 18476</strain>
    </source>
</reference>
<protein>
    <submittedName>
        <fullName evidence="1">Uncharacterized protein</fullName>
    </submittedName>
</protein>